<feature type="compositionally biased region" description="Polar residues" evidence="2">
    <location>
        <begin position="235"/>
        <end position="249"/>
    </location>
</feature>
<proteinExistence type="inferred from homology"/>
<dbReference type="PANTHER" id="PTHR11842:SF10">
    <property type="entry name" value="MITOTIC SPINDLE ASSEMBLY CHECKPOINT PROTEIN MAD2B"/>
    <property type="match status" value="1"/>
</dbReference>
<dbReference type="Proteomes" id="UP000707451">
    <property type="component" value="Unassembled WGS sequence"/>
</dbReference>
<name>A0A9P7XUI8_9FUNG</name>
<feature type="compositionally biased region" description="Acidic residues" evidence="2">
    <location>
        <begin position="154"/>
        <end position="166"/>
    </location>
</feature>
<evidence type="ECO:0000313" key="4">
    <source>
        <dbReference type="Proteomes" id="UP000707451"/>
    </source>
</evidence>
<reference evidence="3" key="1">
    <citation type="submission" date="2021-06" db="EMBL/GenBank/DDBJ databases">
        <title>Genome Sequence of Mortierella hyaline Strain SCG-10, a Cold-Adapted, Nitrate-Reducing Fungus Isolated from Soil in Minnesota, USA.</title>
        <authorList>
            <person name="Aldossari N."/>
        </authorList>
    </citation>
    <scope>NUCLEOTIDE SEQUENCE</scope>
    <source>
        <strain evidence="3">SCG-10</strain>
    </source>
</reference>
<dbReference type="AlphaFoldDB" id="A0A9P7XUI8"/>
<protein>
    <submittedName>
        <fullName evidence="3">MAD2 mitotic arrest deficient-like 2</fullName>
    </submittedName>
</protein>
<evidence type="ECO:0000256" key="2">
    <source>
        <dbReference type="SAM" id="MobiDB-lite"/>
    </source>
</evidence>
<evidence type="ECO:0000256" key="1">
    <source>
        <dbReference type="ARBA" id="ARBA00010348"/>
    </source>
</evidence>
<gene>
    <name evidence="3" type="primary">MAD2L2</name>
    <name evidence="3" type="ORF">KI688_012184</name>
</gene>
<dbReference type="GO" id="GO:0016035">
    <property type="term" value="C:zeta DNA polymerase complex"/>
    <property type="evidence" value="ECO:0007669"/>
    <property type="project" value="TreeGrafter"/>
</dbReference>
<organism evidence="3 4">
    <name type="scientific">Linnemannia hyalina</name>
    <dbReference type="NCBI Taxonomy" id="64524"/>
    <lineage>
        <taxon>Eukaryota</taxon>
        <taxon>Fungi</taxon>
        <taxon>Fungi incertae sedis</taxon>
        <taxon>Mucoromycota</taxon>
        <taxon>Mortierellomycotina</taxon>
        <taxon>Mortierellomycetes</taxon>
        <taxon>Mortierellales</taxon>
        <taxon>Mortierellaceae</taxon>
        <taxon>Linnemannia</taxon>
    </lineage>
</organism>
<dbReference type="EMBL" id="JAHRHY010000008">
    <property type="protein sequence ID" value="KAG9067401.1"/>
    <property type="molecule type" value="Genomic_DNA"/>
</dbReference>
<dbReference type="PANTHER" id="PTHR11842">
    <property type="entry name" value="MITOTIC SPINDLE ASSEMBLY CHECKPOINT PROTEIN MAD2"/>
    <property type="match status" value="1"/>
</dbReference>
<dbReference type="InterPro" id="IPR036570">
    <property type="entry name" value="HORMA_dom_sf"/>
</dbReference>
<comment type="caution">
    <text evidence="3">The sequence shown here is derived from an EMBL/GenBank/DDBJ whole genome shotgun (WGS) entry which is preliminary data.</text>
</comment>
<feature type="region of interest" description="Disordered" evidence="2">
    <location>
        <begin position="114"/>
        <end position="257"/>
    </location>
</feature>
<dbReference type="Gene3D" id="3.30.900.10">
    <property type="entry name" value="HORMA domain"/>
    <property type="match status" value="2"/>
</dbReference>
<accession>A0A9P7XUI8</accession>
<dbReference type="InterPro" id="IPR045091">
    <property type="entry name" value="Mad2-like"/>
</dbReference>
<evidence type="ECO:0000313" key="3">
    <source>
        <dbReference type="EMBL" id="KAG9067401.1"/>
    </source>
</evidence>
<keyword evidence="4" id="KW-1185">Reference proteome</keyword>
<feature type="compositionally biased region" description="Basic and acidic residues" evidence="2">
    <location>
        <begin position="144"/>
        <end position="153"/>
    </location>
</feature>
<sequence>MSEQTGSVVLADVLAEFQLFESTQKYSCPIKTARHPGLKAYIQQIVHSLRAELLKDTVHRISVVTLNSSTRPVDRFVFEMSVLKSFDDRLRVVQQQPPQQPPAAIHALDNYQSEHAEDEPDLRQQDQDQQSETTAPRLNKGKGKAVEYQRHEMEEDVEDEDVDGDGGFETGQYNSYGGDHEQEPDQEQDEQGPHAAEGEEGEGYNEEEYEEEDYDDDYETPSVRGIRAAQDKRSATSNTVSSAAGQTMGESRGYENRVDRVGARHRRETPHFGARVDLTTDLETMLRAMLLKISICDAHLAPLTSVEMKNKGSGPEAKADFPWSPISPASHEEQLKVSALPAQPTLQQRKIIPVKTVDVADIQLELYLEKLNG</sequence>
<feature type="compositionally biased region" description="Polar residues" evidence="2">
    <location>
        <begin position="127"/>
        <end position="136"/>
    </location>
</feature>
<dbReference type="SUPFAM" id="SSF56019">
    <property type="entry name" value="The spindle assembly checkpoint protein mad2"/>
    <property type="match status" value="1"/>
</dbReference>
<comment type="similarity">
    <text evidence="1">Belongs to the MAD2 family.</text>
</comment>
<feature type="compositionally biased region" description="Acidic residues" evidence="2">
    <location>
        <begin position="198"/>
        <end position="219"/>
    </location>
</feature>
<dbReference type="OrthoDB" id="21254at2759"/>